<gene>
    <name evidence="2" type="ORF">BA177_02260</name>
</gene>
<dbReference type="InterPro" id="IPR027417">
    <property type="entry name" value="P-loop_NTPase"/>
</dbReference>
<protein>
    <recommendedName>
        <fullName evidence="1">AAA+ ATPase domain-containing protein</fullName>
    </recommendedName>
</protein>
<dbReference type="Gene3D" id="3.40.50.300">
    <property type="entry name" value="P-loop containing nucleotide triphosphate hydrolases"/>
    <property type="match status" value="1"/>
</dbReference>
<dbReference type="SUPFAM" id="SSF47090">
    <property type="entry name" value="PGBD-like"/>
    <property type="match status" value="1"/>
</dbReference>
<dbReference type="RefSeq" id="WP_068612371.1">
    <property type="nucleotide sequence ID" value="NZ_CP016268.1"/>
</dbReference>
<organism evidence="2 3">
    <name type="scientific">Woeseia oceani</name>
    <dbReference type="NCBI Taxonomy" id="1548547"/>
    <lineage>
        <taxon>Bacteria</taxon>
        <taxon>Pseudomonadati</taxon>
        <taxon>Pseudomonadota</taxon>
        <taxon>Gammaproteobacteria</taxon>
        <taxon>Woeseiales</taxon>
        <taxon>Woeseiaceae</taxon>
        <taxon>Woeseia</taxon>
    </lineage>
</organism>
<evidence type="ECO:0000259" key="1">
    <source>
        <dbReference type="SMART" id="SM00382"/>
    </source>
</evidence>
<dbReference type="Gene3D" id="1.10.101.10">
    <property type="entry name" value="PGBD-like superfamily/PGBD"/>
    <property type="match status" value="1"/>
</dbReference>
<dbReference type="InterPro" id="IPR036366">
    <property type="entry name" value="PGBDSf"/>
</dbReference>
<dbReference type="Proteomes" id="UP000092695">
    <property type="component" value="Chromosome"/>
</dbReference>
<dbReference type="SUPFAM" id="SSF52540">
    <property type="entry name" value="P-loop containing nucleoside triphosphate hydrolases"/>
    <property type="match status" value="1"/>
</dbReference>
<dbReference type="Pfam" id="PF01471">
    <property type="entry name" value="PG_binding_1"/>
    <property type="match status" value="1"/>
</dbReference>
<dbReference type="PANTHER" id="PTHR35894:SF1">
    <property type="entry name" value="PHOSPHORIBULOKINASE _ URIDINE KINASE FAMILY"/>
    <property type="match status" value="1"/>
</dbReference>
<dbReference type="InterPro" id="IPR036365">
    <property type="entry name" value="PGBD-like_sf"/>
</dbReference>
<evidence type="ECO:0000313" key="2">
    <source>
        <dbReference type="EMBL" id="ANO50198.1"/>
    </source>
</evidence>
<dbReference type="EMBL" id="CP016268">
    <property type="protein sequence ID" value="ANO50198.1"/>
    <property type="molecule type" value="Genomic_DNA"/>
</dbReference>
<dbReference type="SMART" id="SM00382">
    <property type="entry name" value="AAA"/>
    <property type="match status" value="1"/>
</dbReference>
<proteinExistence type="predicted"/>
<dbReference type="Pfam" id="PF13401">
    <property type="entry name" value="AAA_22"/>
    <property type="match status" value="1"/>
</dbReference>
<dbReference type="InterPro" id="IPR003593">
    <property type="entry name" value="AAA+_ATPase"/>
</dbReference>
<dbReference type="AlphaFoldDB" id="A0A193LCK4"/>
<dbReference type="KEGG" id="woc:BA177_02260"/>
<dbReference type="InterPro" id="IPR002477">
    <property type="entry name" value="Peptidoglycan-bd-like"/>
</dbReference>
<sequence>MYTRFFGLNEKPFAITPDPRYLFMSERHGEGLAHLIYGVTEGGGFIQLTGEVGTGKTTLVRSLLGQLPTEVDLALILNPQVTALEFLLSICEELGVELPANKDSTKALVDALNRHLLQAHARGRRTILLVDEAQNLAEDVLEQVRLLTNLETAKQKLLQIILIGQPELRELLAKNSLRQLAQRVTGRYHLEPLSQQEASQYIDHRLKVAGALSAVFDASAKKAVYRLSGGIPRIMNVICDRALLGAYSAETRTVNRAIVKRAATEVSGVTPAGLWRWLLPASAVAALVVAAIMVPPLLSRSDNSNAETVVTRQSVTMTPAETVAAPEPLMQQATGDIEQPAAVAAAPAPVLDELLRNYSGSVDTAMHTLFALWGLNFTTGAGTGCAQAEAHGLSCLFQRGSWNVVQQLDRPAMLTLTDTRGTSHQPVLTAIDGDVAELALGQDRVRVPVAELSEYWFGEFMLLWRPPNGETVALRPGSSGANVLWLRESLAAIDDDLITSGTPANVFDASLEQALMEFQRRNRLKVDGLAGQQTQILINSLLAGENTPKLSGRRQ</sequence>
<reference evidence="2 3" key="1">
    <citation type="submission" date="2016-06" db="EMBL/GenBank/DDBJ databases">
        <title>Complete genome sequence of a deep-branching marine Gamma Proteobacterium Woeseia oceani type strain XK5.</title>
        <authorList>
            <person name="Mu D."/>
            <person name="Du Z."/>
        </authorList>
    </citation>
    <scope>NUCLEOTIDE SEQUENCE [LARGE SCALE GENOMIC DNA]</scope>
    <source>
        <strain evidence="2 3">XK5</strain>
    </source>
</reference>
<keyword evidence="3" id="KW-1185">Reference proteome</keyword>
<feature type="domain" description="AAA+ ATPase" evidence="1">
    <location>
        <begin position="42"/>
        <end position="187"/>
    </location>
</feature>
<accession>A0A193LCK4</accession>
<dbReference type="Gene3D" id="3.90.70.10">
    <property type="entry name" value="Cysteine proteinases"/>
    <property type="match status" value="1"/>
</dbReference>
<dbReference type="InterPro" id="IPR048809">
    <property type="entry name" value="GspA_C39-like"/>
</dbReference>
<dbReference type="OrthoDB" id="9780149at2"/>
<evidence type="ECO:0000313" key="3">
    <source>
        <dbReference type="Proteomes" id="UP000092695"/>
    </source>
</evidence>
<dbReference type="Pfam" id="PF21327">
    <property type="entry name" value="GspA_C39-like"/>
    <property type="match status" value="1"/>
</dbReference>
<dbReference type="InterPro" id="IPR052026">
    <property type="entry name" value="ExeA_AAA_ATPase_DNA-bind"/>
</dbReference>
<dbReference type="InterPro" id="IPR049945">
    <property type="entry name" value="AAA_22"/>
</dbReference>
<dbReference type="PANTHER" id="PTHR35894">
    <property type="entry name" value="GENERAL SECRETION PATHWAY PROTEIN A-RELATED"/>
    <property type="match status" value="1"/>
</dbReference>
<name>A0A193LCK4_9GAMM</name>
<dbReference type="STRING" id="1548547.BA177_02260"/>
<dbReference type="GO" id="GO:0016887">
    <property type="term" value="F:ATP hydrolysis activity"/>
    <property type="evidence" value="ECO:0007669"/>
    <property type="project" value="InterPro"/>
</dbReference>